<dbReference type="InterPro" id="IPR001005">
    <property type="entry name" value="SANT/Myb"/>
</dbReference>
<dbReference type="PROSITE" id="PS51293">
    <property type="entry name" value="SANT"/>
    <property type="match status" value="1"/>
</dbReference>
<feature type="compositionally biased region" description="Polar residues" evidence="5">
    <location>
        <begin position="418"/>
        <end position="427"/>
    </location>
</feature>
<gene>
    <name evidence="7" type="ORF">NTJ_15333</name>
</gene>
<comment type="similarity">
    <text evidence="2">Belongs to the N-CoR nuclear receptor corepressors family.</text>
</comment>
<feature type="compositionally biased region" description="Basic and acidic residues" evidence="5">
    <location>
        <begin position="216"/>
        <end position="256"/>
    </location>
</feature>
<evidence type="ECO:0000313" key="8">
    <source>
        <dbReference type="Proteomes" id="UP001307889"/>
    </source>
</evidence>
<feature type="domain" description="SANT" evidence="6">
    <location>
        <begin position="719"/>
        <end position="770"/>
    </location>
</feature>
<dbReference type="SUPFAM" id="SSF46689">
    <property type="entry name" value="Homeodomain-like"/>
    <property type="match status" value="1"/>
</dbReference>
<proteinExistence type="inferred from homology"/>
<evidence type="ECO:0000259" key="6">
    <source>
        <dbReference type="PROSITE" id="PS51293"/>
    </source>
</evidence>
<evidence type="ECO:0000256" key="5">
    <source>
        <dbReference type="SAM" id="MobiDB-lite"/>
    </source>
</evidence>
<accession>A0ABN7BF79</accession>
<dbReference type="InterPro" id="IPR017884">
    <property type="entry name" value="SANT_dom"/>
</dbReference>
<feature type="region of interest" description="Disordered" evidence="5">
    <location>
        <begin position="1"/>
        <end position="21"/>
    </location>
</feature>
<feature type="coiled-coil region" evidence="4">
    <location>
        <begin position="484"/>
        <end position="511"/>
    </location>
</feature>
<dbReference type="Pfam" id="PF15784">
    <property type="entry name" value="GPS2_interact"/>
    <property type="match status" value="1"/>
</dbReference>
<feature type="region of interest" description="Disordered" evidence="5">
    <location>
        <begin position="152"/>
        <end position="270"/>
    </location>
</feature>
<sequence length="913" mass="102986">MPKETSIGRQNAHHQPLTSQAYTSTQPTSAFLHQYNHLPRPPGGYPFFPAGYEANVASMANAYEQANAAKGRQFAAIVSAANASPYAYKMPTVYDRRPQSPQQPALNAHQVSQQHQTYERNSGHVLAPQFSPSDPKLAQFIASVQYDRFSKKKLASHGPEKSAPMYARNEPSRPPSTTRQTTTRDRSPLKATTSSATTSRSSSGTTSSKMSSPMAADDKYRQERHKYDSARGDYYRRSGSHRRESERSEANFERSTYEPPPTSVYDRLGVPPPTVITSSATTFDRNASAAYERRAVFDRAYEQAAYERRAYGAHFPSAVNTSSAYYSSYPRNSGSQQNSEELLMVESKDMHSNFPAKPRMSLLTSAEYLSSVSRRSHADETRSGQTSVIVPSPARAHAEPPSPTKVSKLRDVKPETMQPLTIDTSVSIAPPKVGDDKPSIYQPTVEPISPTSPPGADGAEDSTTSRGLSKERLLSEISHVDRKINKIEVHLAHLKRREVELKEKAIKTETNVSDDTAEAPLPKHFSVAHKVYSENRKKAREAHSAMNCLGPSVQLPLYNQPSDTLVYHENVVRHHYFKHILIRNLAGKRNERASRDRRLTEEYSKKTEIWNRAVEKMENSPDRKRRDAEHRELFEKIFPKIRKEREDRERFLRVGSRVKSDADLEEIMDNLHEQEMETKKMRAYAAVPPLLLPQEARRCVYVNTNGRVEDFATVHKERSLINIWTDSEKEIFREKYLQYPKNFGVIASFLERKSVCDCVQYYYLSKKTESYKRLLKKTGHRARAGRNRNKTSQQAPEAQPVPAPSTPAIAPRFQRDYKPDTAPAPAPPVVMETSPRTPSPAPQPPPLSPTPPTVAPDWTTDDKEPPLEPPQLPPLLQPLLLPSDELPRSDRREHIVVIEDSDDSNSGTPFLKK</sequence>
<dbReference type="InterPro" id="IPR051571">
    <property type="entry name" value="N-CoR_corepressor"/>
</dbReference>
<dbReference type="Gene3D" id="1.10.10.60">
    <property type="entry name" value="Homeodomain-like"/>
    <property type="match status" value="1"/>
</dbReference>
<dbReference type="InterPro" id="IPR031557">
    <property type="entry name" value="N-CoR_GPS2_interact"/>
</dbReference>
<keyword evidence="3 4" id="KW-0175">Coiled coil</keyword>
<dbReference type="InterPro" id="IPR009057">
    <property type="entry name" value="Homeodomain-like_sf"/>
</dbReference>
<protein>
    <submittedName>
        <fullName evidence="7">SANT</fullName>
    </submittedName>
</protein>
<feature type="region of interest" description="Disordered" evidence="5">
    <location>
        <begin position="373"/>
        <end position="471"/>
    </location>
</feature>
<evidence type="ECO:0000256" key="2">
    <source>
        <dbReference type="ARBA" id="ARBA00010097"/>
    </source>
</evidence>
<feature type="region of interest" description="Disordered" evidence="5">
    <location>
        <begin position="95"/>
        <end position="119"/>
    </location>
</feature>
<dbReference type="PANTHER" id="PTHR13992:SF39">
    <property type="entry name" value="SMRTER, ISOFORM G"/>
    <property type="match status" value="1"/>
</dbReference>
<dbReference type="EMBL" id="AP028922">
    <property type="protein sequence ID" value="BET02515.1"/>
    <property type="molecule type" value="Genomic_DNA"/>
</dbReference>
<dbReference type="SMART" id="SM00717">
    <property type="entry name" value="SANT"/>
    <property type="match status" value="1"/>
</dbReference>
<evidence type="ECO:0000256" key="3">
    <source>
        <dbReference type="ARBA" id="ARBA00023054"/>
    </source>
</evidence>
<feature type="compositionally biased region" description="Low complexity" evidence="5">
    <location>
        <begin position="192"/>
        <end position="212"/>
    </location>
</feature>
<evidence type="ECO:0000256" key="1">
    <source>
        <dbReference type="ARBA" id="ARBA00004123"/>
    </source>
</evidence>
<feature type="compositionally biased region" description="Basic and acidic residues" evidence="5">
    <location>
        <begin position="885"/>
        <end position="897"/>
    </location>
</feature>
<feature type="compositionally biased region" description="Polar residues" evidence="5">
    <location>
        <begin position="99"/>
        <end position="116"/>
    </location>
</feature>
<feature type="compositionally biased region" description="Polar residues" evidence="5">
    <location>
        <begin position="904"/>
        <end position="913"/>
    </location>
</feature>
<evidence type="ECO:0000313" key="7">
    <source>
        <dbReference type="EMBL" id="BET02515.1"/>
    </source>
</evidence>
<feature type="compositionally biased region" description="Pro residues" evidence="5">
    <location>
        <begin position="867"/>
        <end position="876"/>
    </location>
</feature>
<feature type="region of interest" description="Disordered" evidence="5">
    <location>
        <begin position="777"/>
        <end position="913"/>
    </location>
</feature>
<dbReference type="Gene3D" id="1.20.5.430">
    <property type="match status" value="1"/>
</dbReference>
<reference evidence="7 8" key="1">
    <citation type="submission" date="2023-09" db="EMBL/GenBank/DDBJ databases">
        <title>Nesidiocoris tenuis whole genome shotgun sequence.</title>
        <authorList>
            <person name="Shibata T."/>
            <person name="Shimoda M."/>
            <person name="Kobayashi T."/>
            <person name="Uehara T."/>
        </authorList>
    </citation>
    <scope>NUCLEOTIDE SEQUENCE [LARGE SCALE GENOMIC DNA]</scope>
    <source>
        <strain evidence="7 8">Japan</strain>
    </source>
</reference>
<dbReference type="Proteomes" id="UP001307889">
    <property type="component" value="Chromosome 14"/>
</dbReference>
<dbReference type="PANTHER" id="PTHR13992">
    <property type="entry name" value="NUCLEAR RECEPTOR CO-REPRESSOR RELATED NCOR"/>
    <property type="match status" value="1"/>
</dbReference>
<comment type="subcellular location">
    <subcellularLocation>
        <location evidence="1">Nucleus</location>
    </subcellularLocation>
</comment>
<keyword evidence="8" id="KW-1185">Reference proteome</keyword>
<evidence type="ECO:0000256" key="4">
    <source>
        <dbReference type="SAM" id="Coils"/>
    </source>
</evidence>
<name>A0ABN7BF79_9HEMI</name>
<organism evidence="7 8">
    <name type="scientific">Nesidiocoris tenuis</name>
    <dbReference type="NCBI Taxonomy" id="355587"/>
    <lineage>
        <taxon>Eukaryota</taxon>
        <taxon>Metazoa</taxon>
        <taxon>Ecdysozoa</taxon>
        <taxon>Arthropoda</taxon>
        <taxon>Hexapoda</taxon>
        <taxon>Insecta</taxon>
        <taxon>Pterygota</taxon>
        <taxon>Neoptera</taxon>
        <taxon>Paraneoptera</taxon>
        <taxon>Hemiptera</taxon>
        <taxon>Heteroptera</taxon>
        <taxon>Panheteroptera</taxon>
        <taxon>Cimicomorpha</taxon>
        <taxon>Miridae</taxon>
        <taxon>Dicyphina</taxon>
        <taxon>Nesidiocoris</taxon>
    </lineage>
</organism>
<feature type="compositionally biased region" description="Pro residues" evidence="5">
    <location>
        <begin position="837"/>
        <end position="854"/>
    </location>
</feature>
<feature type="compositionally biased region" description="Basic residues" evidence="5">
    <location>
        <begin position="777"/>
        <end position="789"/>
    </location>
</feature>